<sequence>MALVCPNRASEGFGSVLPTTITSRLGLCMHNVNNSAAVHRAREFCMAENSLTAAASSHNNCSSASSSGRTGQDSSERGGAKQLTAASLEISSDIQSGPGGGSGLLLATVPNLGIGAAVVGKAPGKLASPTPAGWSTYNSSSSVSTFPASSGREDWSMFLPPAAHIPPVLGGPLAMTSSHLFSSPLSVPSQTGTSTAFSNSREQAAAFSIRDEFHLQSLSAASPIGMGGSMSGASCNAASSLGKLMEEGSSEQQQQSLGVAAGSNLLQYELPHVGFSNAGGQRRDKASLPPSDHHDILQQNVMDHEDTISLWVDGTITELMAAMPGVPLQHLFAKLIEVLEPCNMQLQKLIESRFHALFGSTTEEAPGWQLQKLSHAHGSPSSASQAGGHGGSSKRMRGNTNNEEDDLLNVRVNEFCSNSGGGEVLLRLQGKRHEQHPSSLLPQLPPSMTRDSEAFTTAIEDRSIASLQLSLDPWNQQMQEHSQQQQQQQQVSAVVEDQFHHLRALEMNLLPVQQQQEQQQQQKYHQPLPQQQQQQQHRHHHEEQARTTQNSSSTILHPSAAEVAHYGNQASSSVYENTQGLELLALLLQCAEAVSVNNVNDANSMLLQLSELATPYGSSVQRVVAYFAEGMASRLVASSLGFLSPLPPIQMITTQKIISAVQIFNDMCPLVKFSHFTANQAIVDAFEGMQDVHIIDIDIMHGLQWPALFHILACRPGGPPQVRITGLGTSMELLEATGKRLSDFAETLRLPFEYNAVVDRIGNVDPSALRVRMGDALAVHWMQHSLYDVTGSDPQTLSLLRRLSPKVITVVEQNLRHEGSFIDRFIEALHYYSALFDSLGANYTDENLDRHLVEQQLLSCEIKNIIAVGGPARTGQPKFVQWRDELTQAGFKPVSLSGKAATQASLLLGMFPCDGYTLIDQTGTLKLGWKDRCLLTASAWSSNSHS</sequence>
<feature type="region of interest" description="Disordered" evidence="3">
    <location>
        <begin position="57"/>
        <end position="82"/>
    </location>
</feature>
<evidence type="ECO:0000313" key="5">
    <source>
        <dbReference type="Proteomes" id="UP001497522"/>
    </source>
</evidence>
<gene>
    <name evidence="4" type="ORF">CSSPJE1EN2_LOCUS11843</name>
</gene>
<evidence type="ECO:0000256" key="1">
    <source>
        <dbReference type="ARBA" id="ARBA00023015"/>
    </source>
</evidence>
<dbReference type="PANTHER" id="PTHR31636">
    <property type="entry name" value="OSJNBA0084A10.13 PROTEIN-RELATED"/>
    <property type="match status" value="1"/>
</dbReference>
<evidence type="ECO:0008006" key="6">
    <source>
        <dbReference type="Google" id="ProtNLM"/>
    </source>
</evidence>
<dbReference type="InterPro" id="IPR005202">
    <property type="entry name" value="TF_GRAS"/>
</dbReference>
<feature type="region of interest" description="Disordered" evidence="3">
    <location>
        <begin position="373"/>
        <end position="405"/>
    </location>
</feature>
<keyword evidence="5" id="KW-1185">Reference proteome</keyword>
<dbReference type="PROSITE" id="PS50985">
    <property type="entry name" value="GRAS"/>
    <property type="match status" value="1"/>
</dbReference>
<accession>A0ABP1B1X3</accession>
<evidence type="ECO:0000256" key="3">
    <source>
        <dbReference type="SAM" id="MobiDB-lite"/>
    </source>
</evidence>
<evidence type="ECO:0000313" key="4">
    <source>
        <dbReference type="EMBL" id="CAK9868978.1"/>
    </source>
</evidence>
<organism evidence="4 5">
    <name type="scientific">Sphagnum jensenii</name>
    <dbReference type="NCBI Taxonomy" id="128206"/>
    <lineage>
        <taxon>Eukaryota</taxon>
        <taxon>Viridiplantae</taxon>
        <taxon>Streptophyta</taxon>
        <taxon>Embryophyta</taxon>
        <taxon>Bryophyta</taxon>
        <taxon>Sphagnophytina</taxon>
        <taxon>Sphagnopsida</taxon>
        <taxon>Sphagnales</taxon>
        <taxon>Sphagnaceae</taxon>
        <taxon>Sphagnum</taxon>
    </lineage>
</organism>
<keyword evidence="2" id="KW-0804">Transcription</keyword>
<feature type="compositionally biased region" description="Low complexity" evidence="3">
    <location>
        <begin position="57"/>
        <end position="67"/>
    </location>
</feature>
<dbReference type="EMBL" id="OZ023719">
    <property type="protein sequence ID" value="CAK9868978.1"/>
    <property type="molecule type" value="Genomic_DNA"/>
</dbReference>
<proteinExistence type="predicted"/>
<reference evidence="4" key="1">
    <citation type="submission" date="2024-03" db="EMBL/GenBank/DDBJ databases">
        <authorList>
            <consortium name="ELIXIR-Norway"/>
            <consortium name="Elixir Norway"/>
        </authorList>
    </citation>
    <scope>NUCLEOTIDE SEQUENCE</scope>
</reference>
<dbReference type="Pfam" id="PF03514">
    <property type="entry name" value="GRAS"/>
    <property type="match status" value="1"/>
</dbReference>
<protein>
    <recommendedName>
        <fullName evidence="6">Protein SCARECROW</fullName>
    </recommendedName>
</protein>
<feature type="compositionally biased region" description="Low complexity" evidence="3">
    <location>
        <begin position="513"/>
        <end position="535"/>
    </location>
</feature>
<keyword evidence="1" id="KW-0805">Transcription regulation</keyword>
<feature type="compositionally biased region" description="Low complexity" evidence="3">
    <location>
        <begin position="376"/>
        <end position="386"/>
    </location>
</feature>
<name>A0ABP1B1X3_9BRYO</name>
<feature type="region of interest" description="Disordered" evidence="3">
    <location>
        <begin position="513"/>
        <end position="554"/>
    </location>
</feature>
<evidence type="ECO:0000256" key="2">
    <source>
        <dbReference type="ARBA" id="ARBA00023163"/>
    </source>
</evidence>
<dbReference type="Proteomes" id="UP001497522">
    <property type="component" value="Chromosome 18"/>
</dbReference>